<evidence type="ECO:0000313" key="3">
    <source>
        <dbReference type="EMBL" id="GAI70117.1"/>
    </source>
</evidence>
<evidence type="ECO:0000259" key="2">
    <source>
        <dbReference type="Pfam" id="PF07859"/>
    </source>
</evidence>
<dbReference type="Gene3D" id="3.40.50.1820">
    <property type="entry name" value="alpha/beta hydrolase"/>
    <property type="match status" value="1"/>
</dbReference>
<feature type="domain" description="Alpha/beta hydrolase fold-3" evidence="2">
    <location>
        <begin position="130"/>
        <end position="331"/>
    </location>
</feature>
<dbReference type="SUPFAM" id="SSF53474">
    <property type="entry name" value="alpha/beta-Hydrolases"/>
    <property type="match status" value="1"/>
</dbReference>
<comment type="caution">
    <text evidence="3">The sequence shown here is derived from an EMBL/GenBank/DDBJ whole genome shotgun (WGS) entry which is preliminary data.</text>
</comment>
<dbReference type="GO" id="GO:0004806">
    <property type="term" value="F:triacylglycerol lipase activity"/>
    <property type="evidence" value="ECO:0007669"/>
    <property type="project" value="TreeGrafter"/>
</dbReference>
<name>X1QNL1_9ZZZZ</name>
<keyword evidence="1" id="KW-0378">Hydrolase</keyword>
<dbReference type="Pfam" id="PF07859">
    <property type="entry name" value="Abhydrolase_3"/>
    <property type="match status" value="1"/>
</dbReference>
<dbReference type="EMBL" id="BARW01000103">
    <property type="protein sequence ID" value="GAI70117.1"/>
    <property type="molecule type" value="Genomic_DNA"/>
</dbReference>
<organism evidence="3">
    <name type="scientific">marine sediment metagenome</name>
    <dbReference type="NCBI Taxonomy" id="412755"/>
    <lineage>
        <taxon>unclassified sequences</taxon>
        <taxon>metagenomes</taxon>
        <taxon>ecological metagenomes</taxon>
    </lineage>
</organism>
<dbReference type="PANTHER" id="PTHR48081:SF30">
    <property type="entry name" value="ACETYL-HYDROLASE LIPR-RELATED"/>
    <property type="match status" value="1"/>
</dbReference>
<protein>
    <recommendedName>
        <fullName evidence="2">Alpha/beta hydrolase fold-3 domain-containing protein</fullName>
    </recommendedName>
</protein>
<dbReference type="PANTHER" id="PTHR48081">
    <property type="entry name" value="AB HYDROLASE SUPERFAMILY PROTEIN C4A8.06C"/>
    <property type="match status" value="1"/>
</dbReference>
<evidence type="ECO:0000256" key="1">
    <source>
        <dbReference type="ARBA" id="ARBA00022801"/>
    </source>
</evidence>
<dbReference type="InterPro" id="IPR029058">
    <property type="entry name" value="AB_hydrolase_fold"/>
</dbReference>
<gene>
    <name evidence="3" type="ORF">S12H4_00714</name>
</gene>
<dbReference type="AlphaFoldDB" id="X1QNL1"/>
<sequence>MPVLNKRLLRPDVKKLQQRSQKIITKGALEIAEKEGVDIIKMLLIIAEGNKRFYEILETGEGKTEDLYDLINRDQMKELAKVFRGAMEYKGKILQEQHPLSPDVKIEDVDAGGVPAEWQISEGVDEDKILLYFHGGGHVLGSPMSSRPYTVEIGKAACVKVLSVDYALAPEHPFPEGPNDCFTSYKWLLAQGYKSENIIVGGASAGGNMTLATLIKIKEEGIAMPKGAIVLSPGIDYTTNSKTILENAPTDCVMADVGVFWWIPAYLNGAGPNNPLACPIFADFRGFPPILAQVSTSEMVYDHSTRLVEHAKAAGVNAILQEWDDMPHVWQNYGLFDLPEAKEAIDKIGQFIKGLYD</sequence>
<dbReference type="InterPro" id="IPR013094">
    <property type="entry name" value="AB_hydrolase_3"/>
</dbReference>
<reference evidence="3" key="1">
    <citation type="journal article" date="2014" name="Front. Microbiol.">
        <title>High frequency of phylogenetically diverse reductive dehalogenase-homologous genes in deep subseafloor sedimentary metagenomes.</title>
        <authorList>
            <person name="Kawai M."/>
            <person name="Futagami T."/>
            <person name="Toyoda A."/>
            <person name="Takaki Y."/>
            <person name="Nishi S."/>
            <person name="Hori S."/>
            <person name="Arai W."/>
            <person name="Tsubouchi T."/>
            <person name="Morono Y."/>
            <person name="Uchiyama I."/>
            <person name="Ito T."/>
            <person name="Fujiyama A."/>
            <person name="Inagaki F."/>
            <person name="Takami H."/>
        </authorList>
    </citation>
    <scope>NUCLEOTIDE SEQUENCE</scope>
    <source>
        <strain evidence="3">Expedition CK06-06</strain>
    </source>
</reference>
<dbReference type="InterPro" id="IPR050300">
    <property type="entry name" value="GDXG_lipolytic_enzyme"/>
</dbReference>
<proteinExistence type="predicted"/>
<accession>X1QNL1</accession>